<evidence type="ECO:0000256" key="1">
    <source>
        <dbReference type="ARBA" id="ARBA00008779"/>
    </source>
</evidence>
<dbReference type="Pfam" id="PF00884">
    <property type="entry name" value="Sulfatase"/>
    <property type="match status" value="1"/>
</dbReference>
<reference evidence="8 9" key="1">
    <citation type="submission" date="2019-04" db="EMBL/GenBank/DDBJ databases">
        <authorList>
            <person name="Jiang L."/>
        </authorList>
    </citation>
    <scope>NUCLEOTIDE SEQUENCE [LARGE SCALE GENOMIC DNA]</scope>
    <source>
        <strain evidence="8 9">YIM 131861</strain>
    </source>
</reference>
<feature type="region of interest" description="Disordered" evidence="5">
    <location>
        <begin position="319"/>
        <end position="363"/>
    </location>
</feature>
<dbReference type="PROSITE" id="PS51257">
    <property type="entry name" value="PROKAR_LIPOPROTEIN"/>
    <property type="match status" value="1"/>
</dbReference>
<dbReference type="InterPro" id="IPR017850">
    <property type="entry name" value="Alkaline_phosphatase_core_sf"/>
</dbReference>
<dbReference type="OrthoDB" id="9777306at2"/>
<dbReference type="InterPro" id="IPR000917">
    <property type="entry name" value="Sulfatase_N"/>
</dbReference>
<evidence type="ECO:0000256" key="3">
    <source>
        <dbReference type="ARBA" id="ARBA00022801"/>
    </source>
</evidence>
<feature type="compositionally biased region" description="Basic residues" evidence="5">
    <location>
        <begin position="191"/>
        <end position="207"/>
    </location>
</feature>
<protein>
    <recommendedName>
        <fullName evidence="7">Sulfatase N-terminal domain-containing protein</fullName>
    </recommendedName>
</protein>
<dbReference type="Proteomes" id="UP000307380">
    <property type="component" value="Unassembled WGS sequence"/>
</dbReference>
<keyword evidence="9" id="KW-1185">Reference proteome</keyword>
<dbReference type="AlphaFoldDB" id="A0A4S4FG21"/>
<comment type="caution">
    <text evidence="8">The sequence shown here is derived from an EMBL/GenBank/DDBJ whole genome shotgun (WGS) entry which is preliminary data.</text>
</comment>
<dbReference type="GO" id="GO:0016787">
    <property type="term" value="F:hydrolase activity"/>
    <property type="evidence" value="ECO:0007669"/>
    <property type="project" value="UniProtKB-KW"/>
</dbReference>
<dbReference type="SUPFAM" id="SSF53649">
    <property type="entry name" value="Alkaline phosphatase-like"/>
    <property type="match status" value="1"/>
</dbReference>
<dbReference type="InterPro" id="IPR024607">
    <property type="entry name" value="Sulfatase_CS"/>
</dbReference>
<comment type="similarity">
    <text evidence="1">Belongs to the sulfatase family.</text>
</comment>
<keyword evidence="3" id="KW-0378">Hydrolase</keyword>
<name>A0A4S4FG21_9MICO</name>
<feature type="compositionally biased region" description="Basic residues" evidence="5">
    <location>
        <begin position="214"/>
        <end position="249"/>
    </location>
</feature>
<organism evidence="8 9">
    <name type="scientific">Orlajensenia flava</name>
    <dbReference type="NCBI Taxonomy" id="2565934"/>
    <lineage>
        <taxon>Bacteria</taxon>
        <taxon>Bacillati</taxon>
        <taxon>Actinomycetota</taxon>
        <taxon>Actinomycetes</taxon>
        <taxon>Micrococcales</taxon>
        <taxon>Microbacteriaceae</taxon>
        <taxon>Orlajensenia</taxon>
    </lineage>
</organism>
<keyword evidence="2 6" id="KW-0732">Signal</keyword>
<feature type="compositionally biased region" description="Low complexity" evidence="5">
    <location>
        <begin position="272"/>
        <end position="298"/>
    </location>
</feature>
<feature type="region of interest" description="Disordered" evidence="5">
    <location>
        <begin position="151"/>
        <end position="303"/>
    </location>
</feature>
<proteinExistence type="inferred from homology"/>
<feature type="chain" id="PRO_5038874065" description="Sulfatase N-terminal domain-containing protein" evidence="6">
    <location>
        <begin position="23"/>
        <end position="375"/>
    </location>
</feature>
<gene>
    <name evidence="8" type="ORF">E6C70_15975</name>
</gene>
<accession>A0A4S4FG21</accession>
<evidence type="ECO:0000256" key="6">
    <source>
        <dbReference type="SAM" id="SignalP"/>
    </source>
</evidence>
<dbReference type="Gene3D" id="3.40.720.10">
    <property type="entry name" value="Alkaline Phosphatase, subunit A"/>
    <property type="match status" value="1"/>
</dbReference>
<evidence type="ECO:0000313" key="8">
    <source>
        <dbReference type="EMBL" id="THG29180.1"/>
    </source>
</evidence>
<evidence type="ECO:0000259" key="7">
    <source>
        <dbReference type="Pfam" id="PF00884"/>
    </source>
</evidence>
<feature type="signal peptide" evidence="6">
    <location>
        <begin position="1"/>
        <end position="22"/>
    </location>
</feature>
<evidence type="ECO:0000256" key="2">
    <source>
        <dbReference type="ARBA" id="ARBA00022729"/>
    </source>
</evidence>
<dbReference type="EMBL" id="SSSN01000015">
    <property type="protein sequence ID" value="THG29180.1"/>
    <property type="molecule type" value="Genomic_DNA"/>
</dbReference>
<feature type="compositionally biased region" description="Low complexity" evidence="5">
    <location>
        <begin position="321"/>
        <end position="338"/>
    </location>
</feature>
<evidence type="ECO:0000256" key="5">
    <source>
        <dbReference type="SAM" id="MobiDB-lite"/>
    </source>
</evidence>
<feature type="domain" description="Sulfatase N-terminal" evidence="7">
    <location>
        <begin position="41"/>
        <end position="151"/>
    </location>
</feature>
<feature type="compositionally biased region" description="Low complexity" evidence="5">
    <location>
        <begin position="347"/>
        <end position="358"/>
    </location>
</feature>
<evidence type="ECO:0000313" key="9">
    <source>
        <dbReference type="Proteomes" id="UP000307380"/>
    </source>
</evidence>
<sequence length="375" mass="40844">MKRVAVVVVAIAVTLLVSSCVAAPAGAPASSPVGTAGATRPNIVFVLTDDLAMNLVSRMPHVQALGKAGETFGNYDVVDSLCCPSRSAIFTGEYPHDDGVFTNSGTDGGYSAFNSNGNQQRSFAVALQKAGYRTGFMGKYLNGYAVTDPVPPGWNESPGRPATASSTTTSTRTATPSTSGRRPPTTWWTCWRRRARRSSTRRRRRTSRSCWRWPRSRRTRPTRRRRATRRPTRASRIRRPLPTTRHRPTRPVGSRDARRSPRSSNSRCAPPTTSASRRTGASTTCSATSRTSSRLAGSPARRMSCSVRTTAITWASTGCCPASRPPSTATSTFPSSSPVRACRRVGSRPPSSPTSISRRPSRPWAEHRWARTWMA</sequence>
<dbReference type="PANTHER" id="PTHR43108:SF8">
    <property type="entry name" value="SD21168P"/>
    <property type="match status" value="1"/>
</dbReference>
<dbReference type="PROSITE" id="PS00523">
    <property type="entry name" value="SULFATASE_1"/>
    <property type="match status" value="1"/>
</dbReference>
<feature type="compositionally biased region" description="Low complexity" evidence="5">
    <location>
        <begin position="157"/>
        <end position="190"/>
    </location>
</feature>
<keyword evidence="4" id="KW-0325">Glycoprotein</keyword>
<dbReference type="PANTHER" id="PTHR43108">
    <property type="entry name" value="N-ACETYLGLUCOSAMINE-6-SULFATASE FAMILY MEMBER"/>
    <property type="match status" value="1"/>
</dbReference>
<evidence type="ECO:0000256" key="4">
    <source>
        <dbReference type="ARBA" id="ARBA00023180"/>
    </source>
</evidence>